<evidence type="ECO:0000313" key="2">
    <source>
        <dbReference type="EMBL" id="GJT31338.1"/>
    </source>
</evidence>
<evidence type="ECO:0000256" key="1">
    <source>
        <dbReference type="SAM" id="Phobius"/>
    </source>
</evidence>
<reference evidence="2" key="2">
    <citation type="submission" date="2022-01" db="EMBL/GenBank/DDBJ databases">
        <authorList>
            <person name="Yamashiro T."/>
            <person name="Shiraishi A."/>
            <person name="Satake H."/>
            <person name="Nakayama K."/>
        </authorList>
    </citation>
    <scope>NUCLEOTIDE SEQUENCE</scope>
</reference>
<dbReference type="EMBL" id="BQNB010014697">
    <property type="protein sequence ID" value="GJT31338.1"/>
    <property type="molecule type" value="Genomic_DNA"/>
</dbReference>
<dbReference type="Proteomes" id="UP001151760">
    <property type="component" value="Unassembled WGS sequence"/>
</dbReference>
<comment type="caution">
    <text evidence="2">The sequence shown here is derived from an EMBL/GenBank/DDBJ whole genome shotgun (WGS) entry which is preliminary data.</text>
</comment>
<keyword evidence="1" id="KW-0812">Transmembrane</keyword>
<keyword evidence="1" id="KW-1133">Transmembrane helix</keyword>
<reference evidence="2" key="1">
    <citation type="journal article" date="2022" name="Int. J. Mol. Sci.">
        <title>Draft Genome of Tanacetum Coccineum: Genomic Comparison of Closely Related Tanacetum-Family Plants.</title>
        <authorList>
            <person name="Yamashiro T."/>
            <person name="Shiraishi A."/>
            <person name="Nakayama K."/>
            <person name="Satake H."/>
        </authorList>
    </citation>
    <scope>NUCLEOTIDE SEQUENCE</scope>
</reference>
<sequence length="188" mass="21029">MTEAQDQRLHNMKEQDYNKINTKTKTQELNDIAISTKIKPKAIPSSTQDIKTHGPTKALRGRPKLLKVQRCCDRLTVRVGVNMIVLNIDESCKPESFPIDGWLFCHIDIGYPSIFSKSISQNRLTQSLWKVSKEVRSDDVLSSILLRVLSPGCSLSSIVVVVAMVVFCYGLRPDSGRMGSGFLSPLTY</sequence>
<evidence type="ECO:0000313" key="3">
    <source>
        <dbReference type="Proteomes" id="UP001151760"/>
    </source>
</evidence>
<name>A0ABQ5CYI5_9ASTR</name>
<proteinExistence type="predicted"/>
<organism evidence="2 3">
    <name type="scientific">Tanacetum coccineum</name>
    <dbReference type="NCBI Taxonomy" id="301880"/>
    <lineage>
        <taxon>Eukaryota</taxon>
        <taxon>Viridiplantae</taxon>
        <taxon>Streptophyta</taxon>
        <taxon>Embryophyta</taxon>
        <taxon>Tracheophyta</taxon>
        <taxon>Spermatophyta</taxon>
        <taxon>Magnoliopsida</taxon>
        <taxon>eudicotyledons</taxon>
        <taxon>Gunneridae</taxon>
        <taxon>Pentapetalae</taxon>
        <taxon>asterids</taxon>
        <taxon>campanulids</taxon>
        <taxon>Asterales</taxon>
        <taxon>Asteraceae</taxon>
        <taxon>Asteroideae</taxon>
        <taxon>Anthemideae</taxon>
        <taxon>Anthemidinae</taxon>
        <taxon>Tanacetum</taxon>
    </lineage>
</organism>
<keyword evidence="1" id="KW-0472">Membrane</keyword>
<accession>A0ABQ5CYI5</accession>
<protein>
    <submittedName>
        <fullName evidence="2">Uncharacterized protein</fullName>
    </submittedName>
</protein>
<keyword evidence="3" id="KW-1185">Reference proteome</keyword>
<feature type="transmembrane region" description="Helical" evidence="1">
    <location>
        <begin position="148"/>
        <end position="171"/>
    </location>
</feature>
<gene>
    <name evidence="2" type="ORF">Tco_0911613</name>
</gene>